<dbReference type="Proteomes" id="UP000005508">
    <property type="component" value="Unassembled WGS sequence"/>
</dbReference>
<dbReference type="PATRIC" id="fig|907488.3.peg.1333"/>
<protein>
    <submittedName>
        <fullName evidence="1">Uncharacterized protein</fullName>
    </submittedName>
</protein>
<gene>
    <name evidence="1" type="ORF">SC1083_1369</name>
</gene>
<evidence type="ECO:0000313" key="1">
    <source>
        <dbReference type="EMBL" id="EGY33641.1"/>
    </source>
</evidence>
<evidence type="ECO:0000313" key="2">
    <source>
        <dbReference type="Proteomes" id="UP000005508"/>
    </source>
</evidence>
<proteinExistence type="predicted"/>
<dbReference type="EMBL" id="AEJM01000024">
    <property type="protein sequence ID" value="EGY33641.1"/>
    <property type="molecule type" value="Genomic_DNA"/>
</dbReference>
<sequence>MGIEQIFYLADLMIFKLLRIREENVIVSVVEKSAVLFSGGFYASAW</sequence>
<name>G4A961_AGGAC</name>
<accession>G4A961</accession>
<organism evidence="1 2">
    <name type="scientific">Aggregatibacter actinomycetemcomitans serotype e str. SC1083</name>
    <dbReference type="NCBI Taxonomy" id="907488"/>
    <lineage>
        <taxon>Bacteria</taxon>
        <taxon>Pseudomonadati</taxon>
        <taxon>Pseudomonadota</taxon>
        <taxon>Gammaproteobacteria</taxon>
        <taxon>Pasteurellales</taxon>
        <taxon>Pasteurellaceae</taxon>
        <taxon>Aggregatibacter</taxon>
    </lineage>
</organism>
<reference evidence="1 2" key="1">
    <citation type="submission" date="2010-10" db="EMBL/GenBank/DDBJ databases">
        <authorList>
            <person name="Chen C."/>
            <person name="Kittichotirat W."/>
            <person name="Asikainen S."/>
            <person name="Bumgarner R."/>
        </authorList>
    </citation>
    <scope>NUCLEOTIDE SEQUENCE [LARGE SCALE GENOMIC DNA]</scope>
    <source>
        <strain evidence="1 2">SC1083</strain>
    </source>
</reference>
<comment type="caution">
    <text evidence="1">The sequence shown here is derived from an EMBL/GenBank/DDBJ whole genome shotgun (WGS) entry which is preliminary data.</text>
</comment>
<dbReference type="AlphaFoldDB" id="G4A961"/>